<name>A0AAU0N0Q3_9GAMM</name>
<dbReference type="EMBL" id="CP137555">
    <property type="protein sequence ID" value="WOX05833.1"/>
    <property type="molecule type" value="Genomic_DNA"/>
</dbReference>
<reference evidence="2 3" key="1">
    <citation type="submission" date="2023-10" db="EMBL/GenBank/DDBJ databases">
        <title>Description of Microbulbifer bruguierae sp. nov., isolated from the sediments of mangrove plant Bruguiera sexangula and comparative genomic analyses of the genus Microbulbifer.</title>
        <authorList>
            <person name="Long M."/>
        </authorList>
    </citation>
    <scope>NUCLEOTIDE SEQUENCE [LARGE SCALE GENOMIC DNA]</scope>
    <source>
        <strain evidence="2 3">SPO729</strain>
    </source>
</reference>
<evidence type="ECO:0000313" key="2">
    <source>
        <dbReference type="EMBL" id="WOX05833.1"/>
    </source>
</evidence>
<gene>
    <name evidence="2" type="ORF">R5R33_01400</name>
</gene>
<evidence type="ECO:0000259" key="1">
    <source>
        <dbReference type="Pfam" id="PF12680"/>
    </source>
</evidence>
<dbReference type="Proteomes" id="UP001302477">
    <property type="component" value="Chromosome"/>
</dbReference>
<dbReference type="KEGG" id="mpaf:R5R33_01400"/>
<feature type="domain" description="SnoaL-like" evidence="1">
    <location>
        <begin position="9"/>
        <end position="105"/>
    </location>
</feature>
<sequence length="160" mass="17786">MVPLLQRLEHLYADFLAADPRMIGDVYAQSVIFRDPVHELRGLPAVLGYFSGMAENLRECRFEFDQSLIDGDRISLWWTMHYRHPKLAGGKPLTLRGASLLEIDPGADRVTVHEDIYDLGAMVYEQIPVLGSVVKIVKSKLAQGNHQKSHAGAAHVGEPG</sequence>
<organism evidence="2 3">
    <name type="scientific">Microbulbifer pacificus</name>
    <dbReference type="NCBI Taxonomy" id="407164"/>
    <lineage>
        <taxon>Bacteria</taxon>
        <taxon>Pseudomonadati</taxon>
        <taxon>Pseudomonadota</taxon>
        <taxon>Gammaproteobacteria</taxon>
        <taxon>Cellvibrionales</taxon>
        <taxon>Microbulbiferaceae</taxon>
        <taxon>Microbulbifer</taxon>
    </lineage>
</organism>
<dbReference type="AlphaFoldDB" id="A0AAU0N0Q3"/>
<dbReference type="RefSeq" id="WP_318954297.1">
    <property type="nucleotide sequence ID" value="NZ_CP137555.1"/>
</dbReference>
<evidence type="ECO:0000313" key="3">
    <source>
        <dbReference type="Proteomes" id="UP001302477"/>
    </source>
</evidence>
<dbReference type="SUPFAM" id="SSF54427">
    <property type="entry name" value="NTF2-like"/>
    <property type="match status" value="1"/>
</dbReference>
<accession>A0AAU0N0Q3</accession>
<keyword evidence="3" id="KW-1185">Reference proteome</keyword>
<dbReference type="Gene3D" id="3.10.450.50">
    <property type="match status" value="1"/>
</dbReference>
<proteinExistence type="predicted"/>
<dbReference type="Pfam" id="PF12680">
    <property type="entry name" value="SnoaL_2"/>
    <property type="match status" value="1"/>
</dbReference>
<dbReference type="InterPro" id="IPR037401">
    <property type="entry name" value="SnoaL-like"/>
</dbReference>
<protein>
    <submittedName>
        <fullName evidence="2">Nuclear transport factor 2 family protein</fullName>
    </submittedName>
</protein>
<dbReference type="InterPro" id="IPR032710">
    <property type="entry name" value="NTF2-like_dom_sf"/>
</dbReference>